<proteinExistence type="predicted"/>
<sequence>MKIDQVSDSVHVVAGTNVNWALISDGSGITVIDAGYPADAADVLGSIRQIGGRLADVRAVLITHAHLDHIGAIPALIEQVGMPVYTGTEEVRHAKREYLQQITPTGMLKQLTTERGRRWVAHTLRAVHGHIGTAIPQVEAVEPAILAALPGGLVAIPTPGHTSGHTAYLHPTEGVLFSGDALVTGHPLLPHVGPQLLPAVFNHDEALTFDTATNLARVHAHTLVPGHGVPSSFDGPSIAAALAATTE</sequence>
<accession>A0A4R1F608</accession>
<dbReference type="OrthoDB" id="2971563at2"/>
<dbReference type="EMBL" id="SMFR01000009">
    <property type="protein sequence ID" value="TCJ89697.1"/>
    <property type="molecule type" value="Genomic_DNA"/>
</dbReference>
<evidence type="ECO:0000259" key="1">
    <source>
        <dbReference type="SMART" id="SM00849"/>
    </source>
</evidence>
<feature type="domain" description="Metallo-beta-lactamase" evidence="1">
    <location>
        <begin position="17"/>
        <end position="227"/>
    </location>
</feature>
<dbReference type="InterPro" id="IPR036866">
    <property type="entry name" value="RibonucZ/Hydroxyglut_hydro"/>
</dbReference>
<dbReference type="Pfam" id="PF00753">
    <property type="entry name" value="Lactamase_B"/>
    <property type="match status" value="1"/>
</dbReference>
<dbReference type="PANTHER" id="PTHR42951">
    <property type="entry name" value="METALLO-BETA-LACTAMASE DOMAIN-CONTAINING"/>
    <property type="match status" value="1"/>
</dbReference>
<dbReference type="RefSeq" id="WP_067457881.1">
    <property type="nucleotide sequence ID" value="NZ_SMFR01000009.1"/>
</dbReference>
<dbReference type="GO" id="GO:0016787">
    <property type="term" value="F:hydrolase activity"/>
    <property type="evidence" value="ECO:0007669"/>
    <property type="project" value="UniProtKB-KW"/>
</dbReference>
<dbReference type="STRING" id="1210063.GCA_001612665_05665"/>
<dbReference type="PANTHER" id="PTHR42951:SF14">
    <property type="entry name" value="METALLO-BETA-LACTAMASE SUPERFAMILY PROTEIN"/>
    <property type="match status" value="1"/>
</dbReference>
<evidence type="ECO:0000313" key="2">
    <source>
        <dbReference type="EMBL" id="TCJ89697.1"/>
    </source>
</evidence>
<dbReference type="Proteomes" id="UP000294856">
    <property type="component" value="Unassembled WGS sequence"/>
</dbReference>
<name>A0A4R1F608_9NOCA</name>
<dbReference type="InterPro" id="IPR001279">
    <property type="entry name" value="Metallo-B-lactamas"/>
</dbReference>
<dbReference type="Gene3D" id="3.60.15.10">
    <property type="entry name" value="Ribonuclease Z/Hydroxyacylglutathione hydrolase-like"/>
    <property type="match status" value="1"/>
</dbReference>
<organism evidence="2 3">
    <name type="scientific">Nocardia alba</name>
    <dbReference type="NCBI Taxonomy" id="225051"/>
    <lineage>
        <taxon>Bacteria</taxon>
        <taxon>Bacillati</taxon>
        <taxon>Actinomycetota</taxon>
        <taxon>Actinomycetes</taxon>
        <taxon>Mycobacteriales</taxon>
        <taxon>Nocardiaceae</taxon>
        <taxon>Nocardia</taxon>
    </lineage>
</organism>
<dbReference type="SMART" id="SM00849">
    <property type="entry name" value="Lactamase_B"/>
    <property type="match status" value="1"/>
</dbReference>
<dbReference type="AlphaFoldDB" id="A0A4R1F608"/>
<gene>
    <name evidence="2" type="ORF">DFR71_6334</name>
</gene>
<dbReference type="InterPro" id="IPR050855">
    <property type="entry name" value="NDM-1-like"/>
</dbReference>
<dbReference type="SUPFAM" id="SSF56281">
    <property type="entry name" value="Metallo-hydrolase/oxidoreductase"/>
    <property type="match status" value="1"/>
</dbReference>
<protein>
    <submittedName>
        <fullName evidence="2">Glyoxylase-like metal-dependent hydrolase (Beta-lactamase superfamily II)</fullName>
    </submittedName>
</protein>
<evidence type="ECO:0000313" key="3">
    <source>
        <dbReference type="Proteomes" id="UP000294856"/>
    </source>
</evidence>
<keyword evidence="3" id="KW-1185">Reference proteome</keyword>
<reference evidence="2 3" key="1">
    <citation type="submission" date="2019-03" db="EMBL/GenBank/DDBJ databases">
        <title>Genomic Encyclopedia of Type Strains, Phase IV (KMG-IV): sequencing the most valuable type-strain genomes for metagenomic binning, comparative biology and taxonomic classification.</title>
        <authorList>
            <person name="Goeker M."/>
        </authorList>
    </citation>
    <scope>NUCLEOTIDE SEQUENCE [LARGE SCALE GENOMIC DNA]</scope>
    <source>
        <strain evidence="2 3">DSM 44684</strain>
    </source>
</reference>
<keyword evidence="2" id="KW-0378">Hydrolase</keyword>
<comment type="caution">
    <text evidence="2">The sequence shown here is derived from an EMBL/GenBank/DDBJ whole genome shotgun (WGS) entry which is preliminary data.</text>
</comment>